<dbReference type="Pfam" id="PF00248">
    <property type="entry name" value="Aldo_ket_red"/>
    <property type="match status" value="1"/>
</dbReference>
<dbReference type="SUPFAM" id="SSF51430">
    <property type="entry name" value="NAD(P)-linked oxidoreductase"/>
    <property type="match status" value="1"/>
</dbReference>
<accession>A0A9X2IS75</accession>
<feature type="domain" description="NADP-dependent oxidoreductase" evidence="1">
    <location>
        <begin position="14"/>
        <end position="313"/>
    </location>
</feature>
<evidence type="ECO:0000313" key="3">
    <source>
        <dbReference type="Proteomes" id="UP001155240"/>
    </source>
</evidence>
<dbReference type="GO" id="GO:0016491">
    <property type="term" value="F:oxidoreductase activity"/>
    <property type="evidence" value="ECO:0007669"/>
    <property type="project" value="InterPro"/>
</dbReference>
<dbReference type="EMBL" id="JAMRYM010000003">
    <property type="protein sequence ID" value="MCM6761218.1"/>
    <property type="molecule type" value="Genomic_DNA"/>
</dbReference>
<keyword evidence="3" id="KW-1185">Reference proteome</keyword>
<dbReference type="GO" id="GO:0005829">
    <property type="term" value="C:cytosol"/>
    <property type="evidence" value="ECO:0007669"/>
    <property type="project" value="TreeGrafter"/>
</dbReference>
<dbReference type="PANTHER" id="PTHR42686">
    <property type="entry name" value="GH17980P-RELATED"/>
    <property type="match status" value="1"/>
</dbReference>
<organism evidence="2 3">
    <name type="scientific">Rathayibacter rubneri</name>
    <dbReference type="NCBI Taxonomy" id="2950106"/>
    <lineage>
        <taxon>Bacteria</taxon>
        <taxon>Bacillati</taxon>
        <taxon>Actinomycetota</taxon>
        <taxon>Actinomycetes</taxon>
        <taxon>Micrococcales</taxon>
        <taxon>Microbacteriaceae</taxon>
        <taxon>Rathayibacter</taxon>
    </lineage>
</organism>
<gene>
    <name evidence="2" type="ORF">NB037_02190</name>
</gene>
<dbReference type="PANTHER" id="PTHR42686:SF1">
    <property type="entry name" value="GH17980P-RELATED"/>
    <property type="match status" value="1"/>
</dbReference>
<dbReference type="AlphaFoldDB" id="A0A9X2IS75"/>
<dbReference type="Proteomes" id="UP001155240">
    <property type="component" value="Unassembled WGS sequence"/>
</dbReference>
<dbReference type="CDD" id="cd19152">
    <property type="entry name" value="AKR_AKR15A"/>
    <property type="match status" value="1"/>
</dbReference>
<sequence length="358" mass="38484">MTSPLGRSAVHVGRLGLGCASLAGQYTVVTEEDAAATVRAAYDGGIRYFDTAPVYGAGLSEERLGSALTALDRCDVVISSKVGYLLEPLAEGDSGWEMFPASTQKHSFDFSTDGILRSFESSLKRLGTDRIDVVWIHDPDEGVGGRDGRPYDERSHFEEVMRESYPVLTQLRSEGLIGAIGVGINQWQMLVDFVHAGDFDAFLLAGRYSLLDHSDVLTELFPLCEQRSTSIVVGGPYASGILASGPVPGATFEYAPASESVLDRVRAIEAVCADFSVPLPAAALQFSLAHPVVASVIPGCRSSAEVRQAVEWVSSAVPVALWNRLVERGLIDERAVSTLVSFDPDHVDPARPEPERLS</sequence>
<comment type="caution">
    <text evidence="2">The sequence shown here is derived from an EMBL/GenBank/DDBJ whole genome shotgun (WGS) entry which is preliminary data.</text>
</comment>
<proteinExistence type="predicted"/>
<protein>
    <submittedName>
        <fullName evidence="2">Aldo/keto reductase</fullName>
    </submittedName>
</protein>
<reference evidence="2" key="1">
    <citation type="submission" date="2022-06" db="EMBL/GenBank/DDBJ databases">
        <title>Whole genome shotgun sequencing (WGS) of Rathayibacter sp. ZW T2_19, isolated from stored onions (Allium cepa).</title>
        <authorList>
            <person name="Stoll D.A."/>
            <person name="Huch M."/>
        </authorList>
    </citation>
    <scope>NUCLEOTIDE SEQUENCE</scope>
    <source>
        <strain evidence="2">ZW T2_19</strain>
    </source>
</reference>
<evidence type="ECO:0000259" key="1">
    <source>
        <dbReference type="Pfam" id="PF00248"/>
    </source>
</evidence>
<dbReference type="Gene3D" id="3.20.20.100">
    <property type="entry name" value="NADP-dependent oxidoreductase domain"/>
    <property type="match status" value="1"/>
</dbReference>
<dbReference type="RefSeq" id="WP_251943226.1">
    <property type="nucleotide sequence ID" value="NZ_JAMRYM010000003.1"/>
</dbReference>
<dbReference type="InterPro" id="IPR020471">
    <property type="entry name" value="AKR"/>
</dbReference>
<dbReference type="InterPro" id="IPR023210">
    <property type="entry name" value="NADP_OxRdtase_dom"/>
</dbReference>
<name>A0A9X2IS75_9MICO</name>
<dbReference type="InterPro" id="IPR036812">
    <property type="entry name" value="NAD(P)_OxRdtase_dom_sf"/>
</dbReference>
<evidence type="ECO:0000313" key="2">
    <source>
        <dbReference type="EMBL" id="MCM6761218.1"/>
    </source>
</evidence>